<reference evidence="1 2" key="1">
    <citation type="submission" date="2021-06" db="EMBL/GenBank/DDBJ databases">
        <title>Caerostris extrusa draft genome.</title>
        <authorList>
            <person name="Kono N."/>
            <person name="Arakawa K."/>
        </authorList>
    </citation>
    <scope>NUCLEOTIDE SEQUENCE [LARGE SCALE GENOMIC DNA]</scope>
</reference>
<gene>
    <name evidence="1" type="ORF">CEXT_722851</name>
</gene>
<comment type="caution">
    <text evidence="1">The sequence shown here is derived from an EMBL/GenBank/DDBJ whole genome shotgun (WGS) entry which is preliminary data.</text>
</comment>
<dbReference type="AlphaFoldDB" id="A0AAV4RGV7"/>
<evidence type="ECO:0000313" key="1">
    <source>
        <dbReference type="EMBL" id="GIY19233.1"/>
    </source>
</evidence>
<name>A0AAV4RGV7_CAEEX</name>
<dbReference type="EMBL" id="BPLR01007730">
    <property type="protein sequence ID" value="GIY19233.1"/>
    <property type="molecule type" value="Genomic_DNA"/>
</dbReference>
<evidence type="ECO:0000313" key="2">
    <source>
        <dbReference type="Proteomes" id="UP001054945"/>
    </source>
</evidence>
<sequence>MLSGNIHGILDIGLVDEAIVESKSSVENSLIIFEILPNRFENAMLLVSNIATSTRKYPRTTMISPDYILSRGT</sequence>
<dbReference type="Proteomes" id="UP001054945">
    <property type="component" value="Unassembled WGS sequence"/>
</dbReference>
<keyword evidence="2" id="KW-1185">Reference proteome</keyword>
<accession>A0AAV4RGV7</accession>
<protein>
    <submittedName>
        <fullName evidence="1">Uncharacterized protein</fullName>
    </submittedName>
</protein>
<organism evidence="1 2">
    <name type="scientific">Caerostris extrusa</name>
    <name type="common">Bark spider</name>
    <name type="synonym">Caerostris bankana</name>
    <dbReference type="NCBI Taxonomy" id="172846"/>
    <lineage>
        <taxon>Eukaryota</taxon>
        <taxon>Metazoa</taxon>
        <taxon>Ecdysozoa</taxon>
        <taxon>Arthropoda</taxon>
        <taxon>Chelicerata</taxon>
        <taxon>Arachnida</taxon>
        <taxon>Araneae</taxon>
        <taxon>Araneomorphae</taxon>
        <taxon>Entelegynae</taxon>
        <taxon>Araneoidea</taxon>
        <taxon>Araneidae</taxon>
        <taxon>Caerostris</taxon>
    </lineage>
</organism>
<proteinExistence type="predicted"/>